<evidence type="ECO:0000256" key="1">
    <source>
        <dbReference type="SAM" id="SignalP"/>
    </source>
</evidence>
<keyword evidence="4" id="KW-1185">Reference proteome</keyword>
<dbReference type="PANTHER" id="PTHR32305:SF15">
    <property type="entry name" value="PROTEIN RHSA-RELATED"/>
    <property type="match status" value="1"/>
</dbReference>
<dbReference type="AlphaFoldDB" id="A0A7D4PUV2"/>
<dbReference type="KEGG" id="mmab:HQ865_15330"/>
<dbReference type="EMBL" id="CP054139">
    <property type="protein sequence ID" value="QKJ31068.1"/>
    <property type="molecule type" value="Genomic_DNA"/>
</dbReference>
<dbReference type="InterPro" id="IPR022385">
    <property type="entry name" value="Rhs_assc_core"/>
</dbReference>
<keyword evidence="1" id="KW-0732">Signal</keyword>
<dbReference type="InterPro" id="IPR055015">
    <property type="entry name" value="GCX_COOH"/>
</dbReference>
<proteinExistence type="predicted"/>
<gene>
    <name evidence="3" type="ORF">HQ865_15330</name>
</gene>
<dbReference type="NCBIfam" id="TIGR03696">
    <property type="entry name" value="Rhs_assc_core"/>
    <property type="match status" value="1"/>
</dbReference>
<reference evidence="3 4" key="1">
    <citation type="submission" date="2020-05" db="EMBL/GenBank/DDBJ databases">
        <title>Mucilaginibacter mali sp. nov.</title>
        <authorList>
            <person name="Kim H.S."/>
            <person name="Lee K.C."/>
            <person name="Suh M.K."/>
            <person name="Kim J.-S."/>
            <person name="Han K.-I."/>
            <person name="Eom M.K."/>
            <person name="Shin Y.K."/>
            <person name="Lee J.-S."/>
        </authorList>
    </citation>
    <scope>NUCLEOTIDE SEQUENCE [LARGE SCALE GENOMIC DNA]</scope>
    <source>
        <strain evidence="3 4">G2-14</strain>
    </source>
</reference>
<dbReference type="Proteomes" id="UP000505355">
    <property type="component" value="Chromosome"/>
</dbReference>
<evidence type="ECO:0000313" key="3">
    <source>
        <dbReference type="EMBL" id="QKJ31068.1"/>
    </source>
</evidence>
<sequence length="1198" mass="131175">MKKHLKPLILLVLALTGIYGAANAQSNTRNYIMTRVPRTPIKTNGRLDTLTSNKDSVQSTIQYIDALGRPVQTVQMFGSPTGKDVVQGQMYDEFGREMIKYQPYTLTPTAAGQYQPLAVFGTGTYSGSQQYNFYQQSGQGYVNTPVAFAASITELSSVGRLTEQGAPGTAWQLGGGHTVRMDYANNNTKPLSDTANTRRVARYTAVANSNGSRTLSRDSSFTAVYAANQLSVTITKDENWVNGRAGTVEEYKDKDGRVVLKRTYNYKSGALETLSTYYVYDDKGMLAYVLPPGANPDATGSISSTTLTNFCYQYRYDDRGRMTEKRIPGKGWDFTVYNIIDQAVATQDSMQRVANKWIFTKYDALGRAVLTGIWDNSNTAISRTSLQTTLSGLTTNLWEGPQNSGSGYTTVAWPTSYTTLLSANYYDTYSNIPGLPSGYTAPGNAVLSMAKGQVTATKTAVLNNPTDMLWSVHYYDDEGKAIKVYQQHYLAGVQSNYNYDEVSTTYDFNDEVTATTRNHYIKNSGNTDKVLGVSVGNTFAYDHTGRKLRTYEQINSGTNTILSQNVYNELSQLYQKNLGGINDPGSGSTPSTLTLGSGDAVTSGSVTKTASGSITLSPGFYVSSGATFRAYISGYLQTITYNYNERGWLRTTGSSGNLFNMELQYETPTSGKQYNGNIAQMDYNTTKETNPGNRTFAYSYDKLNRLTNAAFTGGLTADGLGETIAYDQMGNITSLTRAAQSYGALGYSYSGNQLTGVTGTGFTTRSYAYDGNGNATSDGGSKNIAYNLLNLPQTVTQSSTTLATYTYDAGGQKLRNTGSDGTWDYVNGIVYKNNAISFIQTEEGRAERKTDGSYNYEYNLKDHLGNTRISLDSYGGVARVLQEDEYYSFGLRKTYGGYDFSNNNRYLYNGKEIQTDLANQYDYGARFYDPVIGRWTSVDPLAELGRRWSTYTYGFNNPISVIDPDGMWGDYYNSDGSYYGSDGKNDNKAYVADGVTKNNKGIVTSANNAKELSLSHDKFAISSNVVKHESSGDASESLWIANAANNAKDNNAIDYKRQNSTLYDQLTDQNYSTTPASARKALDDNDKSSDAKNARAAVISVLSGKADPTGGAVLWDGTDFLQKGEHQAKFKQYSCIDIGASDLQKYVNANKKTSPEATFKTAIDGRTSYEGSGKGKNYSLYSTGVQGKSIFWNIGKKK</sequence>
<evidence type="ECO:0000259" key="2">
    <source>
        <dbReference type="Pfam" id="PF20041"/>
    </source>
</evidence>
<dbReference type="RefSeq" id="WP_173415735.1">
    <property type="nucleotide sequence ID" value="NZ_CP054139.1"/>
</dbReference>
<dbReference type="InterPro" id="IPR050708">
    <property type="entry name" value="T6SS_VgrG/RHS"/>
</dbReference>
<accession>A0A7D4PUV2</accession>
<dbReference type="Pfam" id="PF20041">
    <property type="entry name" value="DUF6443"/>
    <property type="match status" value="1"/>
</dbReference>
<feature type="chain" id="PRO_5029013520" evidence="1">
    <location>
        <begin position="25"/>
        <end position="1198"/>
    </location>
</feature>
<protein>
    <submittedName>
        <fullName evidence="3">RHS repeat-associated core domain-containing protein</fullName>
    </submittedName>
</protein>
<feature type="signal peptide" evidence="1">
    <location>
        <begin position="1"/>
        <end position="24"/>
    </location>
</feature>
<dbReference type="PANTHER" id="PTHR32305">
    <property type="match status" value="1"/>
</dbReference>
<evidence type="ECO:0000313" key="4">
    <source>
        <dbReference type="Proteomes" id="UP000505355"/>
    </source>
</evidence>
<dbReference type="InterPro" id="IPR045619">
    <property type="entry name" value="DUF6443"/>
</dbReference>
<feature type="domain" description="DUF6443" evidence="2">
    <location>
        <begin position="47"/>
        <end position="183"/>
    </location>
</feature>
<name>A0A7D4PUV2_9SPHI</name>
<dbReference type="NCBIfam" id="NF045639">
    <property type="entry name" value="GCX_COOH"/>
    <property type="match status" value="1"/>
</dbReference>
<organism evidence="3 4">
    <name type="scientific">Mucilaginibacter mali</name>
    <dbReference type="NCBI Taxonomy" id="2740462"/>
    <lineage>
        <taxon>Bacteria</taxon>
        <taxon>Pseudomonadati</taxon>
        <taxon>Bacteroidota</taxon>
        <taxon>Sphingobacteriia</taxon>
        <taxon>Sphingobacteriales</taxon>
        <taxon>Sphingobacteriaceae</taxon>
        <taxon>Mucilaginibacter</taxon>
    </lineage>
</organism>
<dbReference type="Gene3D" id="2.180.10.10">
    <property type="entry name" value="RHS repeat-associated core"/>
    <property type="match status" value="1"/>
</dbReference>